<evidence type="ECO:0000256" key="4">
    <source>
        <dbReference type="ARBA" id="ARBA00022989"/>
    </source>
</evidence>
<name>Q813U0_BACCR</name>
<sequence>MAILEYIMLLFIGLIAGTVGSLVGLGGGIIIVPLLIGLHSLSPQLAVGTSMVTVVFTGLSSTLTYMKHKRVDYKSGLILFIGSGPGGIIGSWANKFLNQDTFSLYFGIFLIFVSILLMLRDKLKPLSLSNTSVIKRSFTDNDGNTVHYQFPPFLAIFIAFIVGFISGLFGIGGGALLVPAMMLLFAFPAHIAVATSMFIVFLSAIVSSATHISLGNVSWIYALILIPGAWIGGKIGAYINTKLSGNAVINLLRITLIILGTRLIIISLL</sequence>
<keyword evidence="6" id="KW-1003">Cell membrane</keyword>
<dbReference type="GO" id="GO:0005886">
    <property type="term" value="C:plasma membrane"/>
    <property type="evidence" value="ECO:0007669"/>
    <property type="project" value="UniProtKB-SubCell"/>
</dbReference>
<feature type="transmembrane region" description="Helical" evidence="6">
    <location>
        <begin position="218"/>
        <end position="239"/>
    </location>
</feature>
<evidence type="ECO:0000313" key="8">
    <source>
        <dbReference type="Proteomes" id="UP000001417"/>
    </source>
</evidence>
<feature type="transmembrane region" description="Helical" evidence="6">
    <location>
        <begin position="153"/>
        <end position="177"/>
    </location>
</feature>
<keyword evidence="5 6" id="KW-0472">Membrane</keyword>
<feature type="transmembrane region" description="Helical" evidence="6">
    <location>
        <begin position="44"/>
        <end position="65"/>
    </location>
</feature>
<organism evidence="7 8">
    <name type="scientific">Bacillus cereus (strain ATCC 14579 / DSM 31 / CCUG 7414 / JCM 2152 / NBRC 15305 / NCIMB 9373 / NCTC 2599 / NRRL B-3711)</name>
    <dbReference type="NCBI Taxonomy" id="226900"/>
    <lineage>
        <taxon>Bacteria</taxon>
        <taxon>Bacillati</taxon>
        <taxon>Bacillota</taxon>
        <taxon>Bacilli</taxon>
        <taxon>Bacillales</taxon>
        <taxon>Bacillaceae</taxon>
        <taxon>Bacillus</taxon>
        <taxon>Bacillus cereus group</taxon>
    </lineage>
</organism>
<gene>
    <name evidence="7" type="ordered locus">BC_1452</name>
</gene>
<dbReference type="Proteomes" id="UP000001417">
    <property type="component" value="Chromosome"/>
</dbReference>
<dbReference type="PANTHER" id="PTHR43701">
    <property type="entry name" value="MEMBRANE TRANSPORTER PROTEIN MJ0441-RELATED"/>
    <property type="match status" value="1"/>
</dbReference>
<evidence type="ECO:0000256" key="3">
    <source>
        <dbReference type="ARBA" id="ARBA00022692"/>
    </source>
</evidence>
<comment type="subcellular location">
    <subcellularLocation>
        <location evidence="6">Cell membrane</location>
        <topology evidence="6">Multi-pass membrane protein</topology>
    </subcellularLocation>
    <subcellularLocation>
        <location evidence="1">Membrane</location>
        <topology evidence="1">Multi-pass membrane protein</topology>
    </subcellularLocation>
</comment>
<dbReference type="InterPro" id="IPR002781">
    <property type="entry name" value="TM_pro_TauE-like"/>
</dbReference>
<feature type="transmembrane region" description="Helical" evidence="6">
    <location>
        <begin position="102"/>
        <end position="119"/>
    </location>
</feature>
<feature type="transmembrane region" description="Helical" evidence="6">
    <location>
        <begin position="183"/>
        <end position="206"/>
    </location>
</feature>
<keyword evidence="4 6" id="KW-1133">Transmembrane helix</keyword>
<evidence type="ECO:0000256" key="5">
    <source>
        <dbReference type="ARBA" id="ARBA00023136"/>
    </source>
</evidence>
<dbReference type="Pfam" id="PF01925">
    <property type="entry name" value="TauE"/>
    <property type="match status" value="1"/>
</dbReference>
<accession>Q813U0</accession>
<reference evidence="7 8" key="1">
    <citation type="journal article" date="2003" name="Nature">
        <title>Genome sequence of Bacillus cereus and comparative analysis with Bacillus anthracis.</title>
        <authorList>
            <person name="Ivanova N."/>
            <person name="Sorokin A."/>
            <person name="Anderson I."/>
            <person name="Galleron N."/>
            <person name="Candelon B."/>
            <person name="Kapatral V."/>
            <person name="Bhattacharyya A."/>
            <person name="Reznik G."/>
            <person name="Mikhailova N."/>
            <person name="Lapidus A."/>
            <person name="Chu L."/>
            <person name="Mazur M."/>
            <person name="Goltsman E."/>
            <person name="Larsen N."/>
            <person name="D'Souza M."/>
            <person name="Walunas T."/>
            <person name="Grechkin Y."/>
            <person name="Pusch G."/>
            <person name="Haselkorn R."/>
            <person name="Fonstein M."/>
            <person name="Ehrlich S.D."/>
            <person name="Overbeek R."/>
            <person name="Kyrpides N."/>
        </authorList>
    </citation>
    <scope>NUCLEOTIDE SEQUENCE [LARGE SCALE GENOMIC DNA]</scope>
    <source>
        <strain evidence="8">ATCC 14579 / DSM 31 / CCUG 7414 / JCM 2152 / NBRC 15305 / NCIMB 9373 / NCTC 2599 / NRRL B-3711</strain>
    </source>
</reference>
<evidence type="ECO:0000256" key="6">
    <source>
        <dbReference type="RuleBase" id="RU363041"/>
    </source>
</evidence>
<feature type="transmembrane region" description="Helical" evidence="6">
    <location>
        <begin position="251"/>
        <end position="268"/>
    </location>
</feature>
<comment type="similarity">
    <text evidence="2 6">Belongs to the 4-toluene sulfonate uptake permease (TSUP) (TC 2.A.102) family.</text>
</comment>
<evidence type="ECO:0000256" key="2">
    <source>
        <dbReference type="ARBA" id="ARBA00009142"/>
    </source>
</evidence>
<dbReference type="HOGENOM" id="CLU_045498_5_3_9"/>
<feature type="transmembrane region" description="Helical" evidence="6">
    <location>
        <begin position="7"/>
        <end position="38"/>
    </location>
</feature>
<evidence type="ECO:0000256" key="1">
    <source>
        <dbReference type="ARBA" id="ARBA00004141"/>
    </source>
</evidence>
<proteinExistence type="inferred from homology"/>
<dbReference type="KEGG" id="bce:BC1452"/>
<dbReference type="InterPro" id="IPR051598">
    <property type="entry name" value="TSUP/Inactive_protease-like"/>
</dbReference>
<keyword evidence="8" id="KW-1185">Reference proteome</keyword>
<dbReference type="AlphaFoldDB" id="Q813U0"/>
<evidence type="ECO:0000313" key="7">
    <source>
        <dbReference type="EMBL" id="AAP08433.1"/>
    </source>
</evidence>
<protein>
    <recommendedName>
        <fullName evidence="6">Probable membrane transporter protein</fullName>
    </recommendedName>
</protein>
<dbReference type="PANTHER" id="PTHR43701:SF2">
    <property type="entry name" value="MEMBRANE TRANSPORTER PROTEIN YJNA-RELATED"/>
    <property type="match status" value="1"/>
</dbReference>
<keyword evidence="3 6" id="KW-0812">Transmembrane</keyword>
<dbReference type="EMBL" id="AE016877">
    <property type="protein sequence ID" value="AAP08433.1"/>
    <property type="molecule type" value="Genomic_DNA"/>
</dbReference>
<dbReference type="PATRIC" id="fig|226900.8.peg.1428"/>